<accession>A0A9X4BN19</accession>
<comment type="caution">
    <text evidence="1">The sequence shown here is derived from an EMBL/GenBank/DDBJ whole genome shotgun (WGS) entry which is preliminary data.</text>
</comment>
<reference evidence="1" key="1">
    <citation type="submission" date="2023-02" db="EMBL/GenBank/DDBJ databases">
        <title>Tahibacter soli sp. nov. isolated from soil.</title>
        <authorList>
            <person name="Baek J.H."/>
            <person name="Lee J.K."/>
            <person name="Choi D.G."/>
            <person name="Jeon C.O."/>
        </authorList>
    </citation>
    <scope>NUCLEOTIDE SEQUENCE</scope>
    <source>
        <strain evidence="1">BL</strain>
    </source>
</reference>
<keyword evidence="2" id="KW-1185">Reference proteome</keyword>
<dbReference type="Proteomes" id="UP001139971">
    <property type="component" value="Unassembled WGS sequence"/>
</dbReference>
<dbReference type="RefSeq" id="WP_263543939.1">
    <property type="nucleotide sequence ID" value="NZ_JAOVZO020000021.1"/>
</dbReference>
<gene>
    <name evidence="1" type="ORF">OD750_025530</name>
</gene>
<dbReference type="EMBL" id="JAOVZO020000021">
    <property type="protein sequence ID" value="MDC8015899.1"/>
    <property type="molecule type" value="Genomic_DNA"/>
</dbReference>
<sequence length="43" mass="4565">MAEIPNILAKLPNAAKTVRTYDAAKAPGSSAAIDSERTKPWIP</sequence>
<evidence type="ECO:0000313" key="2">
    <source>
        <dbReference type="Proteomes" id="UP001139971"/>
    </source>
</evidence>
<proteinExistence type="predicted"/>
<dbReference type="AlphaFoldDB" id="A0A9X4BN19"/>
<organism evidence="1 2">
    <name type="scientific">Tahibacter soli</name>
    <dbReference type="NCBI Taxonomy" id="2983605"/>
    <lineage>
        <taxon>Bacteria</taxon>
        <taxon>Pseudomonadati</taxon>
        <taxon>Pseudomonadota</taxon>
        <taxon>Gammaproteobacteria</taxon>
        <taxon>Lysobacterales</taxon>
        <taxon>Rhodanobacteraceae</taxon>
        <taxon>Tahibacter</taxon>
    </lineage>
</organism>
<name>A0A9X4BN19_9GAMM</name>
<protein>
    <submittedName>
        <fullName evidence="1">Uncharacterized protein</fullName>
    </submittedName>
</protein>
<evidence type="ECO:0000313" key="1">
    <source>
        <dbReference type="EMBL" id="MDC8015899.1"/>
    </source>
</evidence>